<dbReference type="OrthoDB" id="9777553at2"/>
<organism evidence="8 9">
    <name type="scientific">Plesiocystis pacifica SIR-1</name>
    <dbReference type="NCBI Taxonomy" id="391625"/>
    <lineage>
        <taxon>Bacteria</taxon>
        <taxon>Pseudomonadati</taxon>
        <taxon>Myxococcota</taxon>
        <taxon>Polyangia</taxon>
        <taxon>Nannocystales</taxon>
        <taxon>Nannocystaceae</taxon>
        <taxon>Plesiocystis</taxon>
    </lineage>
</organism>
<evidence type="ECO:0000313" key="8">
    <source>
        <dbReference type="EMBL" id="EDM76930.1"/>
    </source>
</evidence>
<evidence type="ECO:0000256" key="1">
    <source>
        <dbReference type="ARBA" id="ARBA00005168"/>
    </source>
</evidence>
<dbReference type="eggNOG" id="COG0408">
    <property type="taxonomic scope" value="Bacteria"/>
</dbReference>
<dbReference type="InterPro" id="IPR001260">
    <property type="entry name" value="Coprogen_oxidase_aer"/>
</dbReference>
<keyword evidence="5" id="KW-0560">Oxidoreductase</keyword>
<dbReference type="SUPFAM" id="SSF102886">
    <property type="entry name" value="Coproporphyrinogen III oxidase"/>
    <property type="match status" value="1"/>
</dbReference>
<dbReference type="AlphaFoldDB" id="A6GB48"/>
<dbReference type="Proteomes" id="UP000005801">
    <property type="component" value="Unassembled WGS sequence"/>
</dbReference>
<evidence type="ECO:0000256" key="6">
    <source>
        <dbReference type="ARBA" id="ARBA00023133"/>
    </source>
</evidence>
<keyword evidence="7" id="KW-0627">Porphyrin biosynthesis</keyword>
<dbReference type="InterPro" id="IPR036406">
    <property type="entry name" value="Coprogen_oxidase_aer_sf"/>
</dbReference>
<gene>
    <name evidence="8" type="ORF">PPSIR1_37614</name>
</gene>
<dbReference type="GO" id="GO:0004109">
    <property type="term" value="F:coproporphyrinogen oxidase activity"/>
    <property type="evidence" value="ECO:0007669"/>
    <property type="project" value="UniProtKB-EC"/>
</dbReference>
<reference evidence="8 9" key="1">
    <citation type="submission" date="2007-06" db="EMBL/GenBank/DDBJ databases">
        <authorList>
            <person name="Shimkets L."/>
            <person name="Ferriera S."/>
            <person name="Johnson J."/>
            <person name="Kravitz S."/>
            <person name="Beeson K."/>
            <person name="Sutton G."/>
            <person name="Rogers Y.-H."/>
            <person name="Friedman R."/>
            <person name="Frazier M."/>
            <person name="Venter J.C."/>
        </authorList>
    </citation>
    <scope>NUCLEOTIDE SEQUENCE [LARGE SCALE GENOMIC DNA]</scope>
    <source>
        <strain evidence="8 9">SIR-1</strain>
    </source>
</reference>
<comment type="pathway">
    <text evidence="1">Porphyrin-containing compound metabolism; protoporphyrin-IX biosynthesis; protoporphyrinogen-IX from coproporphyrinogen-III (O2 route): step 1/1.</text>
</comment>
<accession>A6GB48</accession>
<name>A6GB48_9BACT</name>
<protein>
    <recommendedName>
        <fullName evidence="4">coproporphyrinogen oxidase</fullName>
        <ecNumber evidence="4">1.3.3.3</ecNumber>
    </recommendedName>
</protein>
<dbReference type="EMBL" id="ABCS01000055">
    <property type="protein sequence ID" value="EDM76930.1"/>
    <property type="molecule type" value="Genomic_DNA"/>
</dbReference>
<evidence type="ECO:0000256" key="2">
    <source>
        <dbReference type="ARBA" id="ARBA00010644"/>
    </source>
</evidence>
<comment type="similarity">
    <text evidence="2">Belongs to the aerobic coproporphyrinogen-III oxidase family.</text>
</comment>
<dbReference type="Pfam" id="PF01218">
    <property type="entry name" value="Coprogen_oxidas"/>
    <property type="match status" value="1"/>
</dbReference>
<evidence type="ECO:0000256" key="7">
    <source>
        <dbReference type="ARBA" id="ARBA00023244"/>
    </source>
</evidence>
<comment type="subunit">
    <text evidence="3">Homodimer.</text>
</comment>
<comment type="caution">
    <text evidence="8">The sequence shown here is derived from an EMBL/GenBank/DDBJ whole genome shotgun (WGS) entry which is preliminary data.</text>
</comment>
<evidence type="ECO:0000313" key="9">
    <source>
        <dbReference type="Proteomes" id="UP000005801"/>
    </source>
</evidence>
<evidence type="ECO:0000256" key="4">
    <source>
        <dbReference type="ARBA" id="ARBA00012869"/>
    </source>
</evidence>
<dbReference type="GO" id="GO:0006782">
    <property type="term" value="P:protoporphyrinogen IX biosynthetic process"/>
    <property type="evidence" value="ECO:0007669"/>
    <property type="project" value="TreeGrafter"/>
</dbReference>
<sequence length="353" mass="38496">MTRTRSSSPTAAAAIELVESLQARFKVGLESVAAARGQADPFERIEWLRDEGRHGGGMRYAASFGPLFNRAAINVSHVHYDDDPGRKLGSASALSTIIHPRDPRAPSVHVHISWTERKDGTGYWRMMADLNPALANAADRERFAARMREVAGERYAEAAAQGDRYFSIPALERHRGVVHFYLEGYATDDAEADHNLARRFGEVVLDTYVEILGERFAAVAQGGPPSGPERAAQLAYHTVYLFQVLTLDRGTTSGILVHDQNDVGIMGSLPSFVDRERLASWESKVPALQRPLVRALVEALPAGAEGGASEVDEATRAKLAQALRAHYKANPEALSLQAAGNTLPPTLDNHKSR</sequence>
<evidence type="ECO:0000256" key="3">
    <source>
        <dbReference type="ARBA" id="ARBA00011738"/>
    </source>
</evidence>
<dbReference type="Gene3D" id="3.40.1500.10">
    <property type="entry name" value="Coproporphyrinogen III oxidase, aerobic"/>
    <property type="match status" value="1"/>
</dbReference>
<dbReference type="PANTHER" id="PTHR10755">
    <property type="entry name" value="COPROPORPHYRINOGEN III OXIDASE, MITOCHONDRIAL"/>
    <property type="match status" value="1"/>
</dbReference>
<evidence type="ECO:0000256" key="5">
    <source>
        <dbReference type="ARBA" id="ARBA00023002"/>
    </source>
</evidence>
<dbReference type="RefSeq" id="WP_006973939.1">
    <property type="nucleotide sequence ID" value="NZ_ABCS01000055.1"/>
</dbReference>
<dbReference type="STRING" id="391625.PPSIR1_37614"/>
<keyword evidence="6" id="KW-0350">Heme biosynthesis</keyword>
<dbReference type="PANTHER" id="PTHR10755:SF0">
    <property type="entry name" value="OXYGEN-DEPENDENT COPROPORPHYRINOGEN-III OXIDASE, MITOCHONDRIAL"/>
    <property type="match status" value="1"/>
</dbReference>
<dbReference type="GO" id="GO:0005737">
    <property type="term" value="C:cytoplasm"/>
    <property type="evidence" value="ECO:0007669"/>
    <property type="project" value="TreeGrafter"/>
</dbReference>
<keyword evidence="9" id="KW-1185">Reference proteome</keyword>
<dbReference type="EC" id="1.3.3.3" evidence="4"/>
<proteinExistence type="inferred from homology"/>